<dbReference type="GO" id="GO:0032366">
    <property type="term" value="P:intracellular sterol transport"/>
    <property type="evidence" value="ECO:0007669"/>
    <property type="project" value="TreeGrafter"/>
</dbReference>
<dbReference type="STRING" id="759272.G0S8K0"/>
<dbReference type="RefSeq" id="XP_006694256.1">
    <property type="nucleotide sequence ID" value="XM_006694193.1"/>
</dbReference>
<dbReference type="CDD" id="cd13220">
    <property type="entry name" value="PH-GRAM_GRAMDC"/>
    <property type="match status" value="1"/>
</dbReference>
<dbReference type="Pfam" id="PF16016">
    <property type="entry name" value="VASt"/>
    <property type="match status" value="1"/>
</dbReference>
<dbReference type="Pfam" id="PF02893">
    <property type="entry name" value="GRAM"/>
    <property type="match status" value="1"/>
</dbReference>
<evidence type="ECO:0000256" key="1">
    <source>
        <dbReference type="ARBA" id="ARBA00004167"/>
    </source>
</evidence>
<proteinExistence type="inferred from homology"/>
<feature type="compositionally biased region" description="Acidic residues" evidence="7">
    <location>
        <begin position="664"/>
        <end position="684"/>
    </location>
</feature>
<feature type="compositionally biased region" description="Polar residues" evidence="7">
    <location>
        <begin position="258"/>
        <end position="267"/>
    </location>
</feature>
<accession>G0S8K0</accession>
<dbReference type="AlphaFoldDB" id="G0S8K0"/>
<dbReference type="OrthoDB" id="2162691at2759"/>
<dbReference type="PROSITE" id="PS51778">
    <property type="entry name" value="VAST"/>
    <property type="match status" value="1"/>
</dbReference>
<dbReference type="OMA" id="PSGNMIS"/>
<keyword evidence="3" id="KW-0812">Transmembrane</keyword>
<dbReference type="EMBL" id="GL988041">
    <property type="protein sequence ID" value="EGS21960.1"/>
    <property type="molecule type" value="Genomic_DNA"/>
</dbReference>
<feature type="compositionally biased region" description="Basic residues" evidence="7">
    <location>
        <begin position="941"/>
        <end position="954"/>
    </location>
</feature>
<dbReference type="GO" id="GO:0032541">
    <property type="term" value="C:cortical endoplasmic reticulum"/>
    <property type="evidence" value="ECO:0007669"/>
    <property type="project" value="TreeGrafter"/>
</dbReference>
<keyword evidence="10" id="KW-1185">Reference proteome</keyword>
<feature type="compositionally biased region" description="Basic and acidic residues" evidence="7">
    <location>
        <begin position="150"/>
        <end position="184"/>
    </location>
</feature>
<evidence type="ECO:0000256" key="2">
    <source>
        <dbReference type="ARBA" id="ARBA00006582"/>
    </source>
</evidence>
<dbReference type="SMART" id="SM00568">
    <property type="entry name" value="GRAM"/>
    <property type="match status" value="1"/>
</dbReference>
<dbReference type="PANTHER" id="PTHR23319">
    <property type="entry name" value="GRAM DOMAIN CONTAINING 1B, ISOFORM E"/>
    <property type="match status" value="1"/>
</dbReference>
<evidence type="ECO:0000256" key="5">
    <source>
        <dbReference type="ARBA" id="ARBA00023136"/>
    </source>
</evidence>
<dbReference type="GO" id="GO:0005789">
    <property type="term" value="C:endoplasmic reticulum membrane"/>
    <property type="evidence" value="ECO:0007669"/>
    <property type="project" value="TreeGrafter"/>
</dbReference>
<evidence type="ECO:0000256" key="4">
    <source>
        <dbReference type="ARBA" id="ARBA00022989"/>
    </source>
</evidence>
<dbReference type="GO" id="GO:0032934">
    <property type="term" value="F:sterol binding"/>
    <property type="evidence" value="ECO:0007669"/>
    <property type="project" value="TreeGrafter"/>
</dbReference>
<feature type="coiled-coil region" evidence="6">
    <location>
        <begin position="1094"/>
        <end position="1121"/>
    </location>
</feature>
<protein>
    <recommendedName>
        <fullName evidence="8">VASt domain-containing protein</fullName>
    </recommendedName>
</protein>
<dbReference type="Proteomes" id="UP000008066">
    <property type="component" value="Unassembled WGS sequence"/>
</dbReference>
<feature type="compositionally biased region" description="Low complexity" evidence="7">
    <location>
        <begin position="723"/>
        <end position="746"/>
    </location>
</feature>
<comment type="similarity">
    <text evidence="2">Belongs to the YSP2 family.</text>
</comment>
<dbReference type="InterPro" id="IPR031968">
    <property type="entry name" value="VASt"/>
</dbReference>
<reference evidence="9 10" key="1">
    <citation type="journal article" date="2011" name="Cell">
        <title>Insight into structure and assembly of the nuclear pore complex by utilizing the genome of a eukaryotic thermophile.</title>
        <authorList>
            <person name="Amlacher S."/>
            <person name="Sarges P."/>
            <person name="Flemming D."/>
            <person name="van Noort V."/>
            <person name="Kunze R."/>
            <person name="Devos D.P."/>
            <person name="Arumugam M."/>
            <person name="Bork P."/>
            <person name="Hurt E."/>
        </authorList>
    </citation>
    <scope>NUCLEOTIDE SEQUENCE [LARGE SCALE GENOMIC DNA]</scope>
    <source>
        <strain evidence="10">DSM 1495 / CBS 144.50 / IMI 039719</strain>
    </source>
</reference>
<feature type="compositionally biased region" description="Polar residues" evidence="7">
    <location>
        <begin position="321"/>
        <end position="331"/>
    </location>
</feature>
<dbReference type="eggNOG" id="KOG1032">
    <property type="taxonomic scope" value="Eukaryota"/>
</dbReference>
<dbReference type="HOGENOM" id="CLU_006864_0_0_1"/>
<feature type="region of interest" description="Disordered" evidence="7">
    <location>
        <begin position="649"/>
        <end position="752"/>
    </location>
</feature>
<feature type="compositionally biased region" description="Polar residues" evidence="7">
    <location>
        <begin position="108"/>
        <end position="122"/>
    </location>
</feature>
<dbReference type="PANTHER" id="PTHR23319:SF4">
    <property type="entry name" value="GRAM DOMAIN CONTAINING 1B, ISOFORM E"/>
    <property type="match status" value="1"/>
</dbReference>
<dbReference type="InterPro" id="IPR011993">
    <property type="entry name" value="PH-like_dom_sf"/>
</dbReference>
<feature type="compositionally biased region" description="Low complexity" evidence="7">
    <location>
        <begin position="82"/>
        <end position="107"/>
    </location>
</feature>
<dbReference type="InterPro" id="IPR004182">
    <property type="entry name" value="GRAM"/>
</dbReference>
<dbReference type="InterPro" id="IPR051482">
    <property type="entry name" value="Cholesterol_transport"/>
</dbReference>
<gene>
    <name evidence="9" type="ORF">CTHT_0038360</name>
</gene>
<feature type="compositionally biased region" description="Low complexity" evidence="7">
    <location>
        <begin position="685"/>
        <end position="699"/>
    </location>
</feature>
<dbReference type="Gene3D" id="2.30.29.30">
    <property type="entry name" value="Pleckstrin-homology domain (PH domain)/Phosphotyrosine-binding domain (PTB)"/>
    <property type="match status" value="1"/>
</dbReference>
<feature type="region of interest" description="Disordered" evidence="7">
    <location>
        <begin position="396"/>
        <end position="475"/>
    </location>
</feature>
<comment type="subcellular location">
    <subcellularLocation>
        <location evidence="1">Membrane</location>
        <topology evidence="1">Single-pass membrane protein</topology>
    </subcellularLocation>
</comment>
<evidence type="ECO:0000256" key="6">
    <source>
        <dbReference type="SAM" id="Coils"/>
    </source>
</evidence>
<keyword evidence="6" id="KW-0175">Coiled coil</keyword>
<name>G0S8K0_CHATD</name>
<feature type="domain" description="VASt" evidence="8">
    <location>
        <begin position="759"/>
        <end position="930"/>
    </location>
</feature>
<evidence type="ECO:0000259" key="8">
    <source>
        <dbReference type="PROSITE" id="PS51778"/>
    </source>
</evidence>
<dbReference type="GO" id="GO:0140268">
    <property type="term" value="C:endoplasmic reticulum-plasma membrane contact site"/>
    <property type="evidence" value="ECO:0007669"/>
    <property type="project" value="TreeGrafter"/>
</dbReference>
<dbReference type="GO" id="GO:0120015">
    <property type="term" value="F:sterol transfer activity"/>
    <property type="evidence" value="ECO:0007669"/>
    <property type="project" value="TreeGrafter"/>
</dbReference>
<feature type="region of interest" description="Disordered" evidence="7">
    <location>
        <begin position="321"/>
        <end position="362"/>
    </location>
</feature>
<keyword evidence="4" id="KW-1133">Transmembrane helix</keyword>
<feature type="region of interest" description="Disordered" evidence="7">
    <location>
        <begin position="930"/>
        <end position="975"/>
    </location>
</feature>
<evidence type="ECO:0000313" key="10">
    <source>
        <dbReference type="Proteomes" id="UP000008066"/>
    </source>
</evidence>
<feature type="compositionally biased region" description="Polar residues" evidence="7">
    <location>
        <begin position="345"/>
        <end position="355"/>
    </location>
</feature>
<organism evidence="10">
    <name type="scientific">Chaetomium thermophilum (strain DSM 1495 / CBS 144.50 / IMI 039719)</name>
    <name type="common">Thermochaetoides thermophila</name>
    <dbReference type="NCBI Taxonomy" id="759272"/>
    <lineage>
        <taxon>Eukaryota</taxon>
        <taxon>Fungi</taxon>
        <taxon>Dikarya</taxon>
        <taxon>Ascomycota</taxon>
        <taxon>Pezizomycotina</taxon>
        <taxon>Sordariomycetes</taxon>
        <taxon>Sordariomycetidae</taxon>
        <taxon>Sordariales</taxon>
        <taxon>Chaetomiaceae</taxon>
        <taxon>Thermochaetoides</taxon>
    </lineage>
</organism>
<sequence>MDSPSRLGKLLSNTISTKRRRSKTPMGEGRNTNSDAGSVGDRSHRASIGSRIAGSDSNSARSLPLHGDEASGSDYEAAQRRPTAISALPSSSPLASAPQATQAAQSPNPDSAASDPIQQLSRFPSIPDGPEILSVPAVDRSRTTVGSPRLEIKRSSSSSRLRDVFRPKKEPKDAKETLESKPETPRPLSVRTNFEPPKQPNLSPLDPPTPLIVNTPPTPTESKHPDRVFDSLSRPANVLLIGGGSMSSTTRRRAGSNAGPSKLSNITPAPPTPTPDNHTQANNNIINNPPATPANPAANFFSSMFTAVQNTANSLSTTLAQNKVKGSQPQAKDQVDAKNVDANEVQPSVTPGPSSESKEPAVKTLGLGDLSLSHLGIVDPPSATSPSPLATRFIQPESRARSDSAPAEPHSAIMETSGDNHASRPLSLNESADGFRTPPTASVHDGKSGIHRSGSNRSAHGHRGRRRGNSNATHVTTGTTIGAAITAATSSLANPAATPGPRLTGFAVANKKRNREFHNLFKSVPDDDYLIDDYSCALQREILAHGRLYISEGHLCFSSNILGWVTTLVLSFDEIVAVEKRSTALVFKNGLEISTLHSKHIFASFASRDTTYDLIIKIWKLGHPHLQSSLNGVRLAEPGGDRTEKIMDAESTSAPGSHESASGSDDESAEEDDDVYDEDEEDEGASPAAAAVSDGAAGQDADKGTRKVSGQLPTPAEKADDTPASAGGANSGSGSASSGDFPGPAAHAPTDCGDSATHYEKVLADETIPAPLGKVFSLLFGAESANWMGRWLTTEQKCTDLQMDDKRGLSEEVKSRTYSYIKPLNGSIGPKQTKCIVTEQIDAINFEKAVTISVSTQNPDVPSGNIFVVKTKYCLSWGENNGTRVQVNCAIEWSGKSWLKGAIERGANEGQTQYCKDLFAALRAAVSSRSRAGTMTNGRPGGKKRGGAGGRKNKPAPNALPSEADSATAKKQPSWGPLEPIRPFVSPIADAVKPILTGNVVYGLLVGLLVASWFGFGTLRSNTPSGPPGAYDPAAAAVYLYHHYPNYAQRVAAYDEMWRREESELWEWIEERVGLPERLGGEGPLNVGLGSMEARSVEERIREERMDERQLREAIRVTEERLGVLKGVVERRAGKR</sequence>
<feature type="region of interest" description="Disordered" evidence="7">
    <location>
        <begin position="1"/>
        <end position="283"/>
    </location>
</feature>
<keyword evidence="5" id="KW-0472">Membrane</keyword>
<dbReference type="KEGG" id="cthr:CTHT_0038360"/>
<dbReference type="GO" id="GO:0005739">
    <property type="term" value="C:mitochondrion"/>
    <property type="evidence" value="ECO:0007669"/>
    <property type="project" value="TreeGrafter"/>
</dbReference>
<evidence type="ECO:0000256" key="7">
    <source>
        <dbReference type="SAM" id="MobiDB-lite"/>
    </source>
</evidence>
<dbReference type="GeneID" id="18257874"/>
<dbReference type="GO" id="GO:0005886">
    <property type="term" value="C:plasma membrane"/>
    <property type="evidence" value="ECO:0007669"/>
    <property type="project" value="TreeGrafter"/>
</dbReference>
<feature type="compositionally biased region" description="Basic residues" evidence="7">
    <location>
        <begin position="459"/>
        <end position="468"/>
    </location>
</feature>
<evidence type="ECO:0000256" key="3">
    <source>
        <dbReference type="ARBA" id="ARBA00022692"/>
    </source>
</evidence>
<evidence type="ECO:0000313" key="9">
    <source>
        <dbReference type="EMBL" id="EGS21960.1"/>
    </source>
</evidence>